<evidence type="ECO:0000313" key="2">
    <source>
        <dbReference type="EMBL" id="MBW0567340.1"/>
    </source>
</evidence>
<comment type="caution">
    <text evidence="2">The sequence shown here is derived from an EMBL/GenBank/DDBJ whole genome shotgun (WGS) entry which is preliminary data.</text>
</comment>
<reference evidence="2" key="1">
    <citation type="submission" date="2021-03" db="EMBL/GenBank/DDBJ databases">
        <title>Draft genome sequence of rust myrtle Austropuccinia psidii MF-1, a brazilian biotype.</title>
        <authorList>
            <person name="Quecine M.C."/>
            <person name="Pachon D.M.R."/>
            <person name="Bonatelli M.L."/>
            <person name="Correr F.H."/>
            <person name="Franceschini L.M."/>
            <person name="Leite T.F."/>
            <person name="Margarido G.R.A."/>
            <person name="Almeida C.A."/>
            <person name="Ferrarezi J.A."/>
            <person name="Labate C.A."/>
        </authorList>
    </citation>
    <scope>NUCLEOTIDE SEQUENCE</scope>
    <source>
        <strain evidence="2">MF-1</strain>
    </source>
</reference>
<evidence type="ECO:0000256" key="1">
    <source>
        <dbReference type="SAM" id="MobiDB-lite"/>
    </source>
</evidence>
<organism evidence="2 3">
    <name type="scientific">Austropuccinia psidii MF-1</name>
    <dbReference type="NCBI Taxonomy" id="1389203"/>
    <lineage>
        <taxon>Eukaryota</taxon>
        <taxon>Fungi</taxon>
        <taxon>Dikarya</taxon>
        <taxon>Basidiomycota</taxon>
        <taxon>Pucciniomycotina</taxon>
        <taxon>Pucciniomycetes</taxon>
        <taxon>Pucciniales</taxon>
        <taxon>Sphaerophragmiaceae</taxon>
        <taxon>Austropuccinia</taxon>
    </lineage>
</organism>
<evidence type="ECO:0008006" key="4">
    <source>
        <dbReference type="Google" id="ProtNLM"/>
    </source>
</evidence>
<feature type="region of interest" description="Disordered" evidence="1">
    <location>
        <begin position="16"/>
        <end position="35"/>
    </location>
</feature>
<accession>A0A9Q3JTP2</accession>
<proteinExistence type="predicted"/>
<keyword evidence="3" id="KW-1185">Reference proteome</keyword>
<dbReference type="Proteomes" id="UP000765509">
    <property type="component" value="Unassembled WGS sequence"/>
</dbReference>
<gene>
    <name evidence="2" type="ORF">O181_107055</name>
</gene>
<dbReference type="AlphaFoldDB" id="A0A9Q3JTP2"/>
<dbReference type="EMBL" id="AVOT02080666">
    <property type="protein sequence ID" value="MBW0567340.1"/>
    <property type="molecule type" value="Genomic_DNA"/>
</dbReference>
<sequence length="102" mass="11601">MNNIITTKRIGKNWTKNPMESKIVPKASREDKRAERPVLKCHKCGSNSHLANTCMKKTKFNGVQVIGEAQCSEEKEGSDQDYEIPEDTPAEEYPIENITDFE</sequence>
<name>A0A9Q3JTP2_9BASI</name>
<feature type="region of interest" description="Disordered" evidence="1">
    <location>
        <begin position="70"/>
        <end position="102"/>
    </location>
</feature>
<evidence type="ECO:0000313" key="3">
    <source>
        <dbReference type="Proteomes" id="UP000765509"/>
    </source>
</evidence>
<protein>
    <recommendedName>
        <fullName evidence="4">CCHC-type domain-containing protein</fullName>
    </recommendedName>
</protein>
<feature type="compositionally biased region" description="Acidic residues" evidence="1">
    <location>
        <begin position="79"/>
        <end position="102"/>
    </location>
</feature>